<keyword evidence="11" id="KW-1015">Disulfide bond</keyword>
<keyword evidence="10 14" id="KW-0472">Membrane</keyword>
<dbReference type="GO" id="GO:0007166">
    <property type="term" value="P:cell surface receptor signaling pathway"/>
    <property type="evidence" value="ECO:0007669"/>
    <property type="project" value="InterPro"/>
</dbReference>
<evidence type="ECO:0000256" key="4">
    <source>
        <dbReference type="ARBA" id="ARBA00022692"/>
    </source>
</evidence>
<feature type="transmembrane region" description="Helical" evidence="14">
    <location>
        <begin position="511"/>
        <end position="538"/>
    </location>
</feature>
<dbReference type="GO" id="GO:0005524">
    <property type="term" value="F:ATP binding"/>
    <property type="evidence" value="ECO:0007669"/>
    <property type="project" value="UniProtKB-UniRule"/>
</dbReference>
<keyword evidence="9 14" id="KW-1133">Transmembrane helix</keyword>
<dbReference type="InterPro" id="IPR017441">
    <property type="entry name" value="Protein_kinase_ATP_BS"/>
</dbReference>
<dbReference type="Pfam" id="PF00069">
    <property type="entry name" value="Pkinase"/>
    <property type="match status" value="2"/>
</dbReference>
<dbReference type="Gene3D" id="3.30.200.20">
    <property type="entry name" value="Phosphorylase Kinase, domain 1"/>
    <property type="match status" value="2"/>
</dbReference>
<evidence type="ECO:0000313" key="17">
    <source>
        <dbReference type="EMBL" id="CAG1861879.1"/>
    </source>
</evidence>
<keyword evidence="6 13" id="KW-0547">Nucleotide-binding</keyword>
<evidence type="ECO:0000256" key="6">
    <source>
        <dbReference type="ARBA" id="ARBA00022741"/>
    </source>
</evidence>
<evidence type="ECO:0000256" key="7">
    <source>
        <dbReference type="ARBA" id="ARBA00022777"/>
    </source>
</evidence>
<dbReference type="FunFam" id="1.10.510.10:FF:000084">
    <property type="entry name" value="Wall-associated receptor kinase 2"/>
    <property type="match status" value="2"/>
</dbReference>
<dbReference type="GO" id="GO:0005509">
    <property type="term" value="F:calcium ion binding"/>
    <property type="evidence" value="ECO:0007669"/>
    <property type="project" value="InterPro"/>
</dbReference>
<evidence type="ECO:0000259" key="16">
    <source>
        <dbReference type="PROSITE" id="PS50011"/>
    </source>
</evidence>
<dbReference type="SMART" id="SM00181">
    <property type="entry name" value="EGF"/>
    <property type="match status" value="3"/>
</dbReference>
<keyword evidence="7" id="KW-0418">Kinase</keyword>
<evidence type="ECO:0000256" key="10">
    <source>
        <dbReference type="ARBA" id="ARBA00023136"/>
    </source>
</evidence>
<dbReference type="GO" id="GO:0016020">
    <property type="term" value="C:membrane"/>
    <property type="evidence" value="ECO:0007669"/>
    <property type="project" value="UniProtKB-SubCell"/>
</dbReference>
<evidence type="ECO:0000256" key="13">
    <source>
        <dbReference type="PROSITE-ProRule" id="PRU10141"/>
    </source>
</evidence>
<dbReference type="SUPFAM" id="SSF56112">
    <property type="entry name" value="Protein kinase-like (PK-like)"/>
    <property type="match status" value="2"/>
</dbReference>
<keyword evidence="12" id="KW-0325">Glycoprotein</keyword>
<dbReference type="InterPro" id="IPR011009">
    <property type="entry name" value="Kinase-like_dom_sf"/>
</dbReference>
<dbReference type="Pfam" id="PF13947">
    <property type="entry name" value="GUB_WAK_bind"/>
    <property type="match status" value="4"/>
</dbReference>
<dbReference type="PANTHER" id="PTHR27005">
    <property type="entry name" value="WALL-ASSOCIATED RECEPTOR KINASE-LIKE 21"/>
    <property type="match status" value="1"/>
</dbReference>
<dbReference type="Gene3D" id="1.10.510.10">
    <property type="entry name" value="Transferase(Phosphotransferase) domain 1"/>
    <property type="match status" value="2"/>
</dbReference>
<feature type="chain" id="PRO_5034096905" evidence="15">
    <location>
        <begin position="24"/>
        <end position="1640"/>
    </location>
</feature>
<keyword evidence="5 15" id="KW-0732">Signal</keyword>
<feature type="binding site" evidence="13">
    <location>
        <position position="1344"/>
    </location>
    <ligand>
        <name>ATP</name>
        <dbReference type="ChEBI" id="CHEBI:30616"/>
    </ligand>
</feature>
<accession>A0A8D7B5M5</accession>
<feature type="transmembrane region" description="Helical" evidence="14">
    <location>
        <begin position="885"/>
        <end position="907"/>
    </location>
</feature>
<feature type="domain" description="Protein kinase" evidence="16">
    <location>
        <begin position="1309"/>
        <end position="1580"/>
    </location>
</feature>
<feature type="binding site" evidence="13">
    <location>
        <position position="627"/>
    </location>
    <ligand>
        <name>ATP</name>
        <dbReference type="ChEBI" id="CHEBI:30616"/>
    </ligand>
</feature>
<dbReference type="EMBL" id="HG996467">
    <property type="protein sequence ID" value="CAG1861879.1"/>
    <property type="molecule type" value="Genomic_DNA"/>
</dbReference>
<feature type="domain" description="Protein kinase" evidence="16">
    <location>
        <begin position="592"/>
        <end position="863"/>
    </location>
</feature>
<keyword evidence="4 14" id="KW-0812">Transmembrane</keyword>
<evidence type="ECO:0000256" key="1">
    <source>
        <dbReference type="ARBA" id="ARBA00004479"/>
    </source>
</evidence>
<protein>
    <submittedName>
        <fullName evidence="17">(wild Malaysian banana) hypothetical protein</fullName>
    </submittedName>
</protein>
<dbReference type="InterPro" id="IPR045274">
    <property type="entry name" value="WAK-like"/>
</dbReference>
<evidence type="ECO:0000256" key="9">
    <source>
        <dbReference type="ARBA" id="ARBA00022989"/>
    </source>
</evidence>
<dbReference type="Pfam" id="PF07645">
    <property type="entry name" value="EGF_CA"/>
    <property type="match status" value="2"/>
</dbReference>
<evidence type="ECO:0000256" key="12">
    <source>
        <dbReference type="ARBA" id="ARBA00023180"/>
    </source>
</evidence>
<dbReference type="GO" id="GO:0004674">
    <property type="term" value="F:protein serine/threonine kinase activity"/>
    <property type="evidence" value="ECO:0007669"/>
    <property type="project" value="UniProtKB-KW"/>
</dbReference>
<evidence type="ECO:0000256" key="2">
    <source>
        <dbReference type="ARBA" id="ARBA00022527"/>
    </source>
</evidence>
<evidence type="ECO:0000256" key="14">
    <source>
        <dbReference type="SAM" id="Phobius"/>
    </source>
</evidence>
<dbReference type="InterPro" id="IPR049883">
    <property type="entry name" value="NOTCH1_EGF-like"/>
</dbReference>
<keyword evidence="3" id="KW-0808">Transferase</keyword>
<dbReference type="FunFam" id="3.30.200.20:FF:000043">
    <property type="entry name" value="Wall-associated receptor kinase 2"/>
    <property type="match status" value="2"/>
</dbReference>
<evidence type="ECO:0000256" key="3">
    <source>
        <dbReference type="ARBA" id="ARBA00022679"/>
    </source>
</evidence>
<organism evidence="17">
    <name type="scientific">Musa acuminata subsp. malaccensis</name>
    <name type="common">Wild banana</name>
    <name type="synonym">Musa malaccensis</name>
    <dbReference type="NCBI Taxonomy" id="214687"/>
    <lineage>
        <taxon>Eukaryota</taxon>
        <taxon>Viridiplantae</taxon>
        <taxon>Streptophyta</taxon>
        <taxon>Embryophyta</taxon>
        <taxon>Tracheophyta</taxon>
        <taxon>Spermatophyta</taxon>
        <taxon>Magnoliopsida</taxon>
        <taxon>Liliopsida</taxon>
        <taxon>Zingiberales</taxon>
        <taxon>Musaceae</taxon>
        <taxon>Musa</taxon>
    </lineage>
</organism>
<dbReference type="CDD" id="cd00054">
    <property type="entry name" value="EGF_CA"/>
    <property type="match status" value="2"/>
</dbReference>
<dbReference type="InterPro" id="IPR000742">
    <property type="entry name" value="EGF"/>
</dbReference>
<dbReference type="PROSITE" id="PS00107">
    <property type="entry name" value="PROTEIN_KINASE_ATP"/>
    <property type="match status" value="2"/>
</dbReference>
<keyword evidence="2" id="KW-0723">Serine/threonine-protein kinase</keyword>
<feature type="signal peptide" evidence="15">
    <location>
        <begin position="1"/>
        <end position="23"/>
    </location>
</feature>
<comment type="subcellular location">
    <subcellularLocation>
        <location evidence="1">Membrane</location>
        <topology evidence="1">Single-pass type I membrane protein</topology>
    </subcellularLocation>
</comment>
<dbReference type="PROSITE" id="PS50011">
    <property type="entry name" value="PROTEIN_KINASE_DOM"/>
    <property type="match status" value="2"/>
</dbReference>
<dbReference type="Gene3D" id="2.10.25.10">
    <property type="entry name" value="Laminin"/>
    <property type="match status" value="2"/>
</dbReference>
<evidence type="ECO:0000256" key="8">
    <source>
        <dbReference type="ARBA" id="ARBA00022840"/>
    </source>
</evidence>
<reference evidence="17" key="1">
    <citation type="submission" date="2021-03" db="EMBL/GenBank/DDBJ databases">
        <authorList>
            <consortium name="Genoscope - CEA"/>
            <person name="William W."/>
        </authorList>
    </citation>
    <scope>NUCLEOTIDE SEQUENCE</scope>
    <source>
        <strain evidence="17">Doubled-haploid Pahang</strain>
    </source>
</reference>
<proteinExistence type="predicted"/>
<name>A0A8D7B5M5_MUSAM</name>
<dbReference type="PANTHER" id="PTHR27005:SF283">
    <property type="entry name" value="OS02G0633066 PROTEIN"/>
    <property type="match status" value="1"/>
</dbReference>
<evidence type="ECO:0000256" key="15">
    <source>
        <dbReference type="SAM" id="SignalP"/>
    </source>
</evidence>
<dbReference type="CDD" id="cd14066">
    <property type="entry name" value="STKc_IRAK"/>
    <property type="match status" value="2"/>
</dbReference>
<gene>
    <name evidence="17" type="ORF">GSMUA_67720.1</name>
</gene>
<dbReference type="SMART" id="SM00220">
    <property type="entry name" value="S_TKc"/>
    <property type="match status" value="2"/>
</dbReference>
<keyword evidence="8 13" id="KW-0067">ATP-binding</keyword>
<dbReference type="GO" id="GO:0030247">
    <property type="term" value="F:polysaccharide binding"/>
    <property type="evidence" value="ECO:0007669"/>
    <property type="project" value="InterPro"/>
</dbReference>
<evidence type="ECO:0000256" key="11">
    <source>
        <dbReference type="ARBA" id="ARBA00023157"/>
    </source>
</evidence>
<sequence length="1640" mass="186092">MGWVELLLLPLTLSLLGSTKVESASTEKHFTLPSNCTNRCGNISIEYPFGIGHGCYLPGFNLTCTNYTDQPPRLSLGDGILEVTRIDLDTGTVRVKTPIVTLSVAEEFIAAPLIDLQDWPYSLTSLEQEIQNFYTIDTYNRLYVSGCSVVADLVDPTTNKTIGTCITRCTSTDNRQCSLSLYYWNSTSLEVRLTRLNQSDLHLLNASSIKVFVYDGYNATKDDLQGIVQGRGSEVETALSWYIKDYPTCEEAKKNMETFACSNPNSDCYDLLNYGYTNYNIGYICRCSLNYKGNPYLANGCEDASLTLVPSKGCRAKCGGVNISFPFGLSKGCFRSQSFALTCNTTFNPPILFFMGNYMVRNISLEEGQLEFSAPNRTTDSSYIDDNYYYFDETGPFTPLEQLSTFSWVIESKNCEEAKTNMTTFACVDKNSSCVDVPKTSTKDIQGYRCKCQNGYQGNPYIADGCKDIDECSGPNNNVCNGICRNTIGGYECLPDKKQTNKKEILVKLKLGWYCAGVIIGVSLGSGLLLLSISFIILRRKWKIRKQKKIRERHFHQNHGLLLQQLISSDEDVDEKTKIFSLEEIEKATNNFDETRVLGRGGHGTVYKGILSDQRVVAIKKSKIVKKSEIDQFINEVAILSQIKHRNIVRLFGCCLETEVPLLVYEFISNGTLADHLHVSDGNSVLSWEARLRIAAETAGALAYLHSAASISILHRDVKSSNILLDDHFRAKVSDFGASRFIPLDETHITTVIQGTFGYLDPEYYQTSQLTEKSDVYSFGVILLELLTGKKPVFSIEHENRQNLSMYFLQAMREKHSFDLVEERIMKEGTKQELLEIIQLIEMCLKLNGIERPTMKEVEHKLQSLRRIGKKKQYPIPEGMEETEYLLRMGWVELLLLLLLTLSSMGLTNVESASTKKPFTLPSNCTKKCGNINIEYPFGIGKDCYRWGFNLTCTNHTDQPPRLSLGDGILEVTRIDLDTGTVRVKTPIVTMGVDRESINVTLIDLQNWSYSFTSSEQKIHNTYFDCQTKCGRISISFPFGLKERCYRSQEFALTCNKTSNPPTLLFRDYYIVHNISLEEGHLVASAPNRTPTSFYYRSYIGYDSYYFSYETEPFTRLEQLSTFSWVIESQHCVEARKNETTFACVDENSFCLNITETSTEDIRGYRCKCDKGFRGNPYIADGCKDIDECTGPNNYVCNGTCINTNGGFECLPDKKRTNKNERLVKLKLEWYCAGVIIGVSTGSGLLLLSTSFIILRRKWKKRKQKKIRERHFHQNHGLLLQQLISSNEDVDERTKIFSLEEIEKATNNFDETRVLGRGGHGTVYKGILSDQRVVAIKKSKIVRKSEIDQFINEVAILSQINHRNIVRLFGCCLETEVPLLVYEFISNGTLADHLHVSNGNSTLSWEVRLRIATETASALAYLHSAASVSILHRDVKSSNILLDDHFRAKVSDFGASRFIPLDETHIITVIQGTFGYLDPEYYQTSQLTEKSDVYSFGVILLELLTGKKPVFSIEHENRQNLSMYFLQAIREKHSFDLVEERIMKEGTKQELLEIIQLIEMCLKLNGIERPTMKEVEHKLQSLRRIGKKKQYPIPEGMEETEYLLSDSSYTFSDSVDQTTEGTSRNYSLEKEFLWSLYNPR</sequence>
<dbReference type="PROSITE" id="PS01187">
    <property type="entry name" value="EGF_CA"/>
    <property type="match status" value="2"/>
</dbReference>
<dbReference type="InterPro" id="IPR008271">
    <property type="entry name" value="Ser/Thr_kinase_AS"/>
</dbReference>
<dbReference type="PROSITE" id="PS00108">
    <property type="entry name" value="PROTEIN_KINASE_ST"/>
    <property type="match status" value="2"/>
</dbReference>
<dbReference type="InterPro" id="IPR025287">
    <property type="entry name" value="WAK_GUB"/>
</dbReference>
<feature type="transmembrane region" description="Helical" evidence="14">
    <location>
        <begin position="1228"/>
        <end position="1255"/>
    </location>
</feature>
<dbReference type="InterPro" id="IPR000719">
    <property type="entry name" value="Prot_kinase_dom"/>
</dbReference>
<evidence type="ECO:0000256" key="5">
    <source>
        <dbReference type="ARBA" id="ARBA00022729"/>
    </source>
</evidence>
<dbReference type="InterPro" id="IPR018097">
    <property type="entry name" value="EGF_Ca-bd_CS"/>
</dbReference>